<name>A0A9N9EEH1_9GLOM</name>
<evidence type="ECO:0000313" key="2">
    <source>
        <dbReference type="Proteomes" id="UP000789739"/>
    </source>
</evidence>
<dbReference type="Proteomes" id="UP000789739">
    <property type="component" value="Unassembled WGS sequence"/>
</dbReference>
<organism evidence="1 2">
    <name type="scientific">Paraglomus brasilianum</name>
    <dbReference type="NCBI Taxonomy" id="144538"/>
    <lineage>
        <taxon>Eukaryota</taxon>
        <taxon>Fungi</taxon>
        <taxon>Fungi incertae sedis</taxon>
        <taxon>Mucoromycota</taxon>
        <taxon>Glomeromycotina</taxon>
        <taxon>Glomeromycetes</taxon>
        <taxon>Paraglomerales</taxon>
        <taxon>Paraglomeraceae</taxon>
        <taxon>Paraglomus</taxon>
    </lineage>
</organism>
<proteinExistence type="predicted"/>
<accession>A0A9N9EEH1</accession>
<comment type="caution">
    <text evidence="1">The sequence shown here is derived from an EMBL/GenBank/DDBJ whole genome shotgun (WGS) entry which is preliminary data.</text>
</comment>
<gene>
    <name evidence="1" type="ORF">PBRASI_LOCUS11329</name>
</gene>
<dbReference type="EMBL" id="CAJVPI010005052">
    <property type="protein sequence ID" value="CAG8671524.1"/>
    <property type="molecule type" value="Genomic_DNA"/>
</dbReference>
<evidence type="ECO:0000313" key="1">
    <source>
        <dbReference type="EMBL" id="CAG8671524.1"/>
    </source>
</evidence>
<keyword evidence="2" id="KW-1185">Reference proteome</keyword>
<feature type="non-terminal residue" evidence="1">
    <location>
        <position position="1"/>
    </location>
</feature>
<reference evidence="1" key="1">
    <citation type="submission" date="2021-06" db="EMBL/GenBank/DDBJ databases">
        <authorList>
            <person name="Kallberg Y."/>
            <person name="Tangrot J."/>
            <person name="Rosling A."/>
        </authorList>
    </citation>
    <scope>NUCLEOTIDE SEQUENCE</scope>
    <source>
        <strain evidence="1">BR232B</strain>
    </source>
</reference>
<feature type="non-terminal residue" evidence="1">
    <location>
        <position position="76"/>
    </location>
</feature>
<sequence>YEDVLIPPFQQPPSSLPNAVSSFFSGQPTIPQFHSRAESGQLTSLFILHNGFPERRKEIGKFLLDCPPGEVNDVFN</sequence>
<protein>
    <submittedName>
        <fullName evidence="1">11567_t:CDS:1</fullName>
    </submittedName>
</protein>
<dbReference type="AlphaFoldDB" id="A0A9N9EEH1"/>